<evidence type="ECO:0000256" key="6">
    <source>
        <dbReference type="SAM" id="Phobius"/>
    </source>
</evidence>
<dbReference type="PANTHER" id="PTHR34118:SF6">
    <property type="entry name" value="PROTEIN CONSERVED ONLY IN THE GREEN LINEAGE 160, CHLOROPLASTIC"/>
    <property type="match status" value="1"/>
</dbReference>
<feature type="transmembrane region" description="Helical" evidence="6">
    <location>
        <begin position="95"/>
        <end position="114"/>
    </location>
</feature>
<evidence type="ECO:0000313" key="9">
    <source>
        <dbReference type="Proteomes" id="UP001576774"/>
    </source>
</evidence>
<evidence type="ECO:0000313" key="8">
    <source>
        <dbReference type="EMBL" id="MFB2880820.1"/>
    </source>
</evidence>
<dbReference type="Pfam" id="PF24763">
    <property type="entry name" value="CGL160_C"/>
    <property type="match status" value="1"/>
</dbReference>
<sequence length="147" mass="16517">MTDSSHESTTVATATDNSQVDSPAERPRESMQEYYNLQKELFIVTLTTTAIIFVSVWISYNLNTALNYLLGACTGVVYLRMLAKNVEQLGQQNRSLSKSRFAVFIGLIILATQLSQLQVLPIFLGFLTYKVALLYQMVRALMPSDPR</sequence>
<comment type="caution">
    <text evidence="8">The sequence shown here is derived from an EMBL/GenBank/DDBJ whole genome shotgun (WGS) entry which is preliminary data.</text>
</comment>
<evidence type="ECO:0000256" key="4">
    <source>
        <dbReference type="ARBA" id="ARBA00023136"/>
    </source>
</evidence>
<feature type="domain" description="CGL160/ATPI" evidence="7">
    <location>
        <begin position="28"/>
        <end position="138"/>
    </location>
</feature>
<feature type="region of interest" description="Disordered" evidence="5">
    <location>
        <begin position="1"/>
        <end position="25"/>
    </location>
</feature>
<organism evidence="8 9">
    <name type="scientific">Floridaenema aerugineum BLCC-F46</name>
    <dbReference type="NCBI Taxonomy" id="3153654"/>
    <lineage>
        <taxon>Bacteria</taxon>
        <taxon>Bacillati</taxon>
        <taxon>Cyanobacteriota</taxon>
        <taxon>Cyanophyceae</taxon>
        <taxon>Oscillatoriophycideae</taxon>
        <taxon>Aerosakkonematales</taxon>
        <taxon>Aerosakkonemataceae</taxon>
        <taxon>Floridanema</taxon>
        <taxon>Floridanema aerugineum</taxon>
    </lineage>
</organism>
<reference evidence="8 9" key="1">
    <citation type="submission" date="2024-09" db="EMBL/GenBank/DDBJ databases">
        <title>Floridaenema gen nov. (Aerosakkonemataceae, Aerosakkonematales ord. nov., Cyanobacteria) from benthic tropical and subtropical fresh waters, with the description of four new species.</title>
        <authorList>
            <person name="Moretto J.A."/>
            <person name="Berthold D.E."/>
            <person name="Lefler F.W."/>
            <person name="Huang I.-S."/>
            <person name="Laughinghouse H. IV."/>
        </authorList>
    </citation>
    <scope>NUCLEOTIDE SEQUENCE [LARGE SCALE GENOMIC DNA]</scope>
    <source>
        <strain evidence="8 9">BLCC-F46</strain>
    </source>
</reference>
<dbReference type="EMBL" id="JBHFNQ010000210">
    <property type="protein sequence ID" value="MFB2880820.1"/>
    <property type="molecule type" value="Genomic_DNA"/>
</dbReference>
<evidence type="ECO:0000256" key="1">
    <source>
        <dbReference type="ARBA" id="ARBA00004141"/>
    </source>
</evidence>
<evidence type="ECO:0000256" key="2">
    <source>
        <dbReference type="ARBA" id="ARBA00022692"/>
    </source>
</evidence>
<dbReference type="RefSeq" id="WP_413273814.1">
    <property type="nucleotide sequence ID" value="NZ_JBHFNQ010000210.1"/>
</dbReference>
<feature type="transmembrane region" description="Helical" evidence="6">
    <location>
        <begin position="66"/>
        <end position="83"/>
    </location>
</feature>
<accession>A0ABV4XDF0</accession>
<name>A0ABV4XDF0_9CYAN</name>
<keyword evidence="9" id="KW-1185">Reference proteome</keyword>
<feature type="transmembrane region" description="Helical" evidence="6">
    <location>
        <begin position="41"/>
        <end position="60"/>
    </location>
</feature>
<proteinExistence type="predicted"/>
<evidence type="ECO:0000259" key="7">
    <source>
        <dbReference type="Pfam" id="PF24763"/>
    </source>
</evidence>
<evidence type="ECO:0000256" key="5">
    <source>
        <dbReference type="SAM" id="MobiDB-lite"/>
    </source>
</evidence>
<feature type="compositionally biased region" description="Polar residues" evidence="5">
    <location>
        <begin position="7"/>
        <end position="21"/>
    </location>
</feature>
<comment type="subcellular location">
    <subcellularLocation>
        <location evidence="1">Membrane</location>
        <topology evidence="1">Multi-pass membrane protein</topology>
    </subcellularLocation>
</comment>
<evidence type="ECO:0000256" key="3">
    <source>
        <dbReference type="ARBA" id="ARBA00022989"/>
    </source>
</evidence>
<gene>
    <name evidence="8" type="ORF">ACE1CC_28565</name>
</gene>
<dbReference type="InterPro" id="IPR056309">
    <property type="entry name" value="CGL160/ATPI_dom"/>
</dbReference>
<keyword evidence="3 6" id="KW-1133">Transmembrane helix</keyword>
<keyword evidence="2 6" id="KW-0812">Transmembrane</keyword>
<keyword evidence="4 6" id="KW-0472">Membrane</keyword>
<dbReference type="Proteomes" id="UP001576774">
    <property type="component" value="Unassembled WGS sequence"/>
</dbReference>
<dbReference type="PANTHER" id="PTHR34118">
    <property type="entry name" value="NF-KAPPA-B INHIBITOR-LIKE PROTEIN-RELATED"/>
    <property type="match status" value="1"/>
</dbReference>
<protein>
    <submittedName>
        <fullName evidence="8">ATP synthase subunit I</fullName>
    </submittedName>
</protein>